<sequence>MLAGQQNHVAFFRATVPAIHCFTRFPVCGGKITIKIHAVRICAQSQLTAVRVYRQHDMVATQGRVKRTQCAGKGDDRSVFVAVRASQYQAAFTIGCRCRKPDERRA</sequence>
<dbReference type="EMBL" id="ABWL02000005">
    <property type="protein sequence ID" value="EFE09682.1"/>
    <property type="molecule type" value="Genomic_DNA"/>
</dbReference>
<gene>
    <name evidence="1" type="ORF">CIT292_06958</name>
</gene>
<accession>D4B920</accession>
<dbReference type="Proteomes" id="UP000003880">
    <property type="component" value="Unassembled WGS sequence"/>
</dbReference>
<reference evidence="1 2" key="1">
    <citation type="submission" date="2010-02" db="EMBL/GenBank/DDBJ databases">
        <authorList>
            <person name="Weinstock G."/>
            <person name="Sodergren E."/>
            <person name="Clifton S."/>
            <person name="Fulton L."/>
            <person name="Fulton B."/>
            <person name="Courtney L."/>
            <person name="Fronick C."/>
            <person name="Harrison M."/>
            <person name="Strong C."/>
            <person name="Farmer C."/>
            <person name="Delahaunty K."/>
            <person name="Markovic C."/>
            <person name="Hall O."/>
            <person name="Minx P."/>
            <person name="Tomlinson C."/>
            <person name="Mitreva M."/>
            <person name="Nelson J."/>
            <person name="Hou S."/>
            <person name="Wollam A."/>
            <person name="Pepin K.H."/>
            <person name="Johnson M."/>
            <person name="Bhonagiri V."/>
            <person name="Zhang X."/>
            <person name="Suruliraj S."/>
            <person name="Warren W."/>
            <person name="Chinwalla A."/>
            <person name="Mardis E.R."/>
            <person name="Wilson R.K."/>
        </authorList>
    </citation>
    <scope>NUCLEOTIDE SEQUENCE [LARGE SCALE GENOMIC DNA]</scope>
    <source>
        <strain evidence="1 2">ATCC 29220</strain>
    </source>
</reference>
<name>D4B920_9ENTR</name>
<protein>
    <submittedName>
        <fullName evidence="1">Uncharacterized protein</fullName>
    </submittedName>
</protein>
<organism evidence="1 2">
    <name type="scientific">Citrobacter youngae ATCC 29220</name>
    <dbReference type="NCBI Taxonomy" id="500640"/>
    <lineage>
        <taxon>Bacteria</taxon>
        <taxon>Pseudomonadati</taxon>
        <taxon>Pseudomonadota</taxon>
        <taxon>Gammaproteobacteria</taxon>
        <taxon>Enterobacterales</taxon>
        <taxon>Enterobacteriaceae</taxon>
        <taxon>Citrobacter</taxon>
        <taxon>Citrobacter freundii complex</taxon>
    </lineage>
</organism>
<comment type="caution">
    <text evidence="1">The sequence shown here is derived from an EMBL/GenBank/DDBJ whole genome shotgun (WGS) entry which is preliminary data.</text>
</comment>
<dbReference type="AlphaFoldDB" id="D4B920"/>
<evidence type="ECO:0000313" key="1">
    <source>
        <dbReference type="EMBL" id="EFE09682.1"/>
    </source>
</evidence>
<evidence type="ECO:0000313" key="2">
    <source>
        <dbReference type="Proteomes" id="UP000003880"/>
    </source>
</evidence>
<dbReference type="HOGENOM" id="CLU_2218399_0_0_6"/>
<proteinExistence type="predicted"/>